<dbReference type="AlphaFoldDB" id="A0A267EX11"/>
<sequence length="81" mass="8923">MLLRWFDNDFKVYQATNTDGLFLRSSRHSLSVGAGALTLRADLLSGCSESSETFNSPALIDGSEFALGSVQLWAFQVFDKD</sequence>
<dbReference type="EMBL" id="NIVC01001595">
    <property type="protein sequence ID" value="PAA66043.1"/>
    <property type="molecule type" value="Genomic_DNA"/>
</dbReference>
<keyword evidence="3" id="KW-1185">Reference proteome</keyword>
<dbReference type="Pfam" id="PF07534">
    <property type="entry name" value="TLD"/>
    <property type="match status" value="1"/>
</dbReference>
<name>A0A267EX11_9PLAT</name>
<dbReference type="OrthoDB" id="26679at2759"/>
<dbReference type="InterPro" id="IPR006571">
    <property type="entry name" value="TLDc_dom"/>
</dbReference>
<evidence type="ECO:0000313" key="3">
    <source>
        <dbReference type="Proteomes" id="UP000215902"/>
    </source>
</evidence>
<protein>
    <recommendedName>
        <fullName evidence="1">TLDc domain-containing protein</fullName>
    </recommendedName>
</protein>
<organism evidence="2 3">
    <name type="scientific">Macrostomum lignano</name>
    <dbReference type="NCBI Taxonomy" id="282301"/>
    <lineage>
        <taxon>Eukaryota</taxon>
        <taxon>Metazoa</taxon>
        <taxon>Spiralia</taxon>
        <taxon>Lophotrochozoa</taxon>
        <taxon>Platyhelminthes</taxon>
        <taxon>Rhabditophora</taxon>
        <taxon>Macrostomorpha</taxon>
        <taxon>Macrostomida</taxon>
        <taxon>Macrostomidae</taxon>
        <taxon>Macrostomum</taxon>
    </lineage>
</organism>
<reference evidence="2 3" key="1">
    <citation type="submission" date="2017-06" db="EMBL/GenBank/DDBJ databases">
        <title>A platform for efficient transgenesis in Macrostomum lignano, a flatworm model organism for stem cell research.</title>
        <authorList>
            <person name="Berezikov E."/>
        </authorList>
    </citation>
    <scope>NUCLEOTIDE SEQUENCE [LARGE SCALE GENOMIC DNA]</scope>
    <source>
        <strain evidence="2">DV1</strain>
        <tissue evidence="2">Whole organism</tissue>
    </source>
</reference>
<evidence type="ECO:0000313" key="2">
    <source>
        <dbReference type="EMBL" id="PAA66043.1"/>
    </source>
</evidence>
<comment type="caution">
    <text evidence="2">The sequence shown here is derived from an EMBL/GenBank/DDBJ whole genome shotgun (WGS) entry which is preliminary data.</text>
</comment>
<gene>
    <name evidence="2" type="ORF">BOX15_Mlig006264g1</name>
</gene>
<dbReference type="Proteomes" id="UP000215902">
    <property type="component" value="Unassembled WGS sequence"/>
</dbReference>
<accession>A0A267EX11</accession>
<proteinExistence type="predicted"/>
<evidence type="ECO:0000259" key="1">
    <source>
        <dbReference type="Pfam" id="PF07534"/>
    </source>
</evidence>
<feature type="domain" description="TLDc" evidence="1">
    <location>
        <begin position="6"/>
        <end position="76"/>
    </location>
</feature>